<dbReference type="Gene3D" id="1.10.10.10">
    <property type="entry name" value="Winged helix-like DNA-binding domain superfamily/Winged helix DNA-binding domain"/>
    <property type="match status" value="1"/>
</dbReference>
<evidence type="ECO:0000256" key="4">
    <source>
        <dbReference type="ARBA" id="ARBA00023125"/>
    </source>
</evidence>
<keyword evidence="10" id="KW-1185">Reference proteome</keyword>
<dbReference type="InterPro" id="IPR013324">
    <property type="entry name" value="RNA_pol_sigma_r3/r4-like"/>
</dbReference>
<dbReference type="GO" id="GO:0003677">
    <property type="term" value="F:DNA binding"/>
    <property type="evidence" value="ECO:0007669"/>
    <property type="project" value="UniProtKB-KW"/>
</dbReference>
<dbReference type="SUPFAM" id="SSF88659">
    <property type="entry name" value="Sigma3 and sigma4 domains of RNA polymerase sigma factors"/>
    <property type="match status" value="1"/>
</dbReference>
<proteinExistence type="inferred from homology"/>
<dbReference type="Pfam" id="PF04545">
    <property type="entry name" value="Sigma70_r4"/>
    <property type="match status" value="1"/>
</dbReference>
<dbReference type="PANTHER" id="PTHR43133">
    <property type="entry name" value="RNA POLYMERASE ECF-TYPE SIGMA FACTO"/>
    <property type="match status" value="1"/>
</dbReference>
<reference evidence="9 10" key="1">
    <citation type="submission" date="2021-04" db="EMBL/GenBank/DDBJ databases">
        <title>Characterization of the biosynthetic gene cluster of new lipopeptides with antitumor activity in the genome of the marine Streptomyces PHM034.</title>
        <authorList>
            <person name="Ceniceros A."/>
            <person name="Canedo L."/>
            <person name="Mendez C."/>
            <person name="Olano C."/>
            <person name="Schleissner C."/>
            <person name="Cuevas C."/>
            <person name="De La Calle F."/>
            <person name="Salas J.A."/>
        </authorList>
    </citation>
    <scope>NUCLEOTIDE SEQUENCE [LARGE SCALE GENOMIC DNA]</scope>
    <source>
        <strain evidence="9 10">PHM034</strain>
    </source>
</reference>
<evidence type="ECO:0000313" key="10">
    <source>
        <dbReference type="Proteomes" id="UP000682308"/>
    </source>
</evidence>
<evidence type="ECO:0000256" key="2">
    <source>
        <dbReference type="ARBA" id="ARBA00023015"/>
    </source>
</evidence>
<feature type="domain" description="RNA polymerase sigma-70 region 2" evidence="7">
    <location>
        <begin position="44"/>
        <end position="108"/>
    </location>
</feature>
<dbReference type="AlphaFoldDB" id="A0A941FKH5"/>
<dbReference type="InterPro" id="IPR007627">
    <property type="entry name" value="RNA_pol_sigma70_r2"/>
</dbReference>
<dbReference type="NCBIfam" id="NF007228">
    <property type="entry name" value="PRK09646.1"/>
    <property type="match status" value="1"/>
</dbReference>
<evidence type="ECO:0000259" key="7">
    <source>
        <dbReference type="Pfam" id="PF04542"/>
    </source>
</evidence>
<accession>A0A941FKH5</accession>
<dbReference type="Pfam" id="PF04542">
    <property type="entry name" value="Sigma70_r2"/>
    <property type="match status" value="1"/>
</dbReference>
<dbReference type="PANTHER" id="PTHR43133:SF66">
    <property type="entry name" value="ECF RNA POLYMERASE SIGMA FACTOR SIGK"/>
    <property type="match status" value="1"/>
</dbReference>
<dbReference type="SUPFAM" id="SSF88946">
    <property type="entry name" value="Sigma2 domain of RNA polymerase sigma factors"/>
    <property type="match status" value="1"/>
</dbReference>
<name>A0A941FKH5_9ACTN</name>
<evidence type="ECO:0000256" key="3">
    <source>
        <dbReference type="ARBA" id="ARBA00023082"/>
    </source>
</evidence>
<dbReference type="Proteomes" id="UP000682308">
    <property type="component" value="Unassembled WGS sequence"/>
</dbReference>
<dbReference type="CDD" id="cd06171">
    <property type="entry name" value="Sigma70_r4"/>
    <property type="match status" value="1"/>
</dbReference>
<dbReference type="InterPro" id="IPR013325">
    <property type="entry name" value="RNA_pol_sigma_r2"/>
</dbReference>
<gene>
    <name evidence="9" type="primary">sigK</name>
    <name evidence="9" type="ORF">KEF29_26120</name>
</gene>
<dbReference type="Gene3D" id="1.10.1740.10">
    <property type="match status" value="1"/>
</dbReference>
<dbReference type="InterPro" id="IPR036388">
    <property type="entry name" value="WH-like_DNA-bd_sf"/>
</dbReference>
<keyword evidence="3" id="KW-0731">Sigma factor</keyword>
<dbReference type="InterPro" id="IPR007630">
    <property type="entry name" value="RNA_pol_sigma70_r4"/>
</dbReference>
<dbReference type="InterPro" id="IPR014284">
    <property type="entry name" value="RNA_pol_sigma-70_dom"/>
</dbReference>
<dbReference type="InterPro" id="IPR039425">
    <property type="entry name" value="RNA_pol_sigma-70-like"/>
</dbReference>
<keyword evidence="2" id="KW-0805">Transcription regulation</keyword>
<dbReference type="GO" id="GO:0006352">
    <property type="term" value="P:DNA-templated transcription initiation"/>
    <property type="evidence" value="ECO:0007669"/>
    <property type="project" value="InterPro"/>
</dbReference>
<dbReference type="NCBIfam" id="TIGR02937">
    <property type="entry name" value="sigma70-ECF"/>
    <property type="match status" value="1"/>
</dbReference>
<protein>
    <submittedName>
        <fullName evidence="9">ECF RNA polymerase sigma factor SigK</fullName>
    </submittedName>
</protein>
<organism evidence="9 10">
    <name type="scientific">Streptomyces tuirus</name>
    <dbReference type="NCBI Taxonomy" id="68278"/>
    <lineage>
        <taxon>Bacteria</taxon>
        <taxon>Bacillati</taxon>
        <taxon>Actinomycetota</taxon>
        <taxon>Actinomycetes</taxon>
        <taxon>Kitasatosporales</taxon>
        <taxon>Streptomycetaceae</taxon>
        <taxon>Streptomyces</taxon>
    </lineage>
</organism>
<feature type="domain" description="RNA polymerase sigma-70 region 4" evidence="8">
    <location>
        <begin position="147"/>
        <end position="194"/>
    </location>
</feature>
<evidence type="ECO:0000313" key="9">
    <source>
        <dbReference type="EMBL" id="MBR8641697.1"/>
    </source>
</evidence>
<comment type="caution">
    <text evidence="9">The sequence shown here is derived from an EMBL/GenBank/DDBJ whole genome shotgun (WGS) entry which is preliminary data.</text>
</comment>
<sequence length="202" mass="22409">MDRGTGAQREGDTQGRGGTTDDPRLNQLLIRTADGDEQAFAGVYDALADTVMGLASRVVQDKAQAEEVTQDVMVEVWRTADRFHPMRGAARSWVLTLAHRRAVDRVRSVAAGRARELRAAVREQERSFDTVAEEVEVREEQRVVFRCLAGLSHELRLPLVLAYYEGLTYAEVAEALSTPAGTIKSRMRQGLQRLHDCLEAGS</sequence>
<keyword evidence="5" id="KW-0804">Transcription</keyword>
<feature type="region of interest" description="Disordered" evidence="6">
    <location>
        <begin position="1"/>
        <end position="24"/>
    </location>
</feature>
<keyword evidence="4" id="KW-0238">DNA-binding</keyword>
<dbReference type="GO" id="GO:0016987">
    <property type="term" value="F:sigma factor activity"/>
    <property type="evidence" value="ECO:0007669"/>
    <property type="project" value="UniProtKB-KW"/>
</dbReference>
<evidence type="ECO:0000256" key="1">
    <source>
        <dbReference type="ARBA" id="ARBA00010641"/>
    </source>
</evidence>
<evidence type="ECO:0000256" key="6">
    <source>
        <dbReference type="SAM" id="MobiDB-lite"/>
    </source>
</evidence>
<evidence type="ECO:0000256" key="5">
    <source>
        <dbReference type="ARBA" id="ARBA00023163"/>
    </source>
</evidence>
<comment type="similarity">
    <text evidence="1">Belongs to the sigma-70 factor family. ECF subfamily.</text>
</comment>
<dbReference type="EMBL" id="JAGTPG010000002">
    <property type="protein sequence ID" value="MBR8641697.1"/>
    <property type="molecule type" value="Genomic_DNA"/>
</dbReference>
<evidence type="ECO:0000259" key="8">
    <source>
        <dbReference type="Pfam" id="PF04545"/>
    </source>
</evidence>